<protein>
    <submittedName>
        <fullName evidence="1">YkgJ family cysteine cluster protein</fullName>
    </submittedName>
</protein>
<dbReference type="EMBL" id="CP043494">
    <property type="protein sequence ID" value="WNG50305.1"/>
    <property type="molecule type" value="Genomic_DNA"/>
</dbReference>
<dbReference type="InterPro" id="IPR052572">
    <property type="entry name" value="UPF0153_domain"/>
</dbReference>
<evidence type="ECO:0000313" key="2">
    <source>
        <dbReference type="Proteomes" id="UP001611383"/>
    </source>
</evidence>
<proteinExistence type="predicted"/>
<reference evidence="1 2" key="1">
    <citation type="submission" date="2019-08" db="EMBL/GenBank/DDBJ databases">
        <title>Archangium and Cystobacter genomes.</title>
        <authorList>
            <person name="Chen I.-C.K."/>
            <person name="Wielgoss S."/>
        </authorList>
    </citation>
    <scope>NUCLEOTIDE SEQUENCE [LARGE SCALE GENOMIC DNA]</scope>
    <source>
        <strain evidence="1 2">Cbm 6</strain>
    </source>
</reference>
<name>A0ABY9X4J2_9BACT</name>
<dbReference type="PANTHER" id="PTHR36931">
    <property type="entry name" value="UPF0153 PROTEIN YEIW"/>
    <property type="match status" value="1"/>
</dbReference>
<accession>A0ABY9X4J2</accession>
<dbReference type="Proteomes" id="UP001611383">
    <property type="component" value="Chromosome"/>
</dbReference>
<evidence type="ECO:0000313" key="1">
    <source>
        <dbReference type="EMBL" id="WNG50305.1"/>
    </source>
</evidence>
<keyword evidence="2" id="KW-1185">Reference proteome</keyword>
<sequence>MECTRCGACCVAPDIAALDKPLGLRCPHLTADNLCSVYDRRPQVCRDYQADAVCRLIEAPTLEERVRKYLDLFGLSDEAESVRQSGCSSMRKARPG</sequence>
<dbReference type="PANTHER" id="PTHR36931:SF1">
    <property type="entry name" value="UPF0153 PROTEIN YEIW"/>
    <property type="match status" value="1"/>
</dbReference>
<gene>
    <name evidence="1" type="ORF">F0U60_43865</name>
</gene>
<dbReference type="RefSeq" id="WP_395809212.1">
    <property type="nucleotide sequence ID" value="NZ_CP043494.1"/>
</dbReference>
<organism evidence="1 2">
    <name type="scientific">Archangium minus</name>
    <dbReference type="NCBI Taxonomy" id="83450"/>
    <lineage>
        <taxon>Bacteria</taxon>
        <taxon>Pseudomonadati</taxon>
        <taxon>Myxococcota</taxon>
        <taxon>Myxococcia</taxon>
        <taxon>Myxococcales</taxon>
        <taxon>Cystobacterineae</taxon>
        <taxon>Archangiaceae</taxon>
        <taxon>Archangium</taxon>
    </lineage>
</organism>